<organism evidence="1 2">
    <name type="scientific">Vanrija pseudolonga</name>
    <dbReference type="NCBI Taxonomy" id="143232"/>
    <lineage>
        <taxon>Eukaryota</taxon>
        <taxon>Fungi</taxon>
        <taxon>Dikarya</taxon>
        <taxon>Basidiomycota</taxon>
        <taxon>Agaricomycotina</taxon>
        <taxon>Tremellomycetes</taxon>
        <taxon>Trichosporonales</taxon>
        <taxon>Trichosporonaceae</taxon>
        <taxon>Vanrija</taxon>
    </lineage>
</organism>
<keyword evidence="2" id="KW-1185">Reference proteome</keyword>
<evidence type="ECO:0000313" key="2">
    <source>
        <dbReference type="Proteomes" id="UP000827549"/>
    </source>
</evidence>
<reference evidence="1" key="1">
    <citation type="submission" date="2023-10" db="EMBL/GenBank/DDBJ databases">
        <authorList>
            <person name="Noh H."/>
        </authorList>
    </citation>
    <scope>NUCLEOTIDE SEQUENCE</scope>
    <source>
        <strain evidence="1">DUCC4014</strain>
    </source>
</reference>
<accession>A0AAF0Y2S1</accession>
<dbReference type="RefSeq" id="XP_062622533.1">
    <property type="nucleotide sequence ID" value="XM_062766549.1"/>
</dbReference>
<name>A0AAF0Y2S1_9TREE</name>
<proteinExistence type="predicted"/>
<gene>
    <name evidence="1" type="ORF">LOC62_01G000124</name>
</gene>
<dbReference type="AlphaFoldDB" id="A0AAF0Y2S1"/>
<evidence type="ECO:0000313" key="1">
    <source>
        <dbReference type="EMBL" id="WOO76501.1"/>
    </source>
</evidence>
<dbReference type="Proteomes" id="UP000827549">
    <property type="component" value="Chromosome 1"/>
</dbReference>
<protein>
    <submittedName>
        <fullName evidence="1">Uncharacterized protein</fullName>
    </submittedName>
</protein>
<dbReference type="GeneID" id="87803384"/>
<sequence length="215" mass="24417">MDAYTAFHYFSIANTGPNFLPVTFDFQVWQVSQVYAVHPKFGVGGRNLATVEGEREEFQEALTRFQRRVTRWVTALKEGESSGSRRLASIQEEERTHGSLQYLLDLVNELADIYQDAHQHDSRVVSMERDVGEDGPLHEDYTAALLLRAAHFAAVDDIYQHLDVELQELYQRVKGIRGNPFLGVTLDVQEAMNALGFAAEAYEVLHEEVVRCVDL</sequence>
<dbReference type="EMBL" id="CP086714">
    <property type="protein sequence ID" value="WOO76501.1"/>
    <property type="molecule type" value="Genomic_DNA"/>
</dbReference>